<comment type="caution">
    <text evidence="2">The sequence shown here is derived from an EMBL/GenBank/DDBJ whole genome shotgun (WGS) entry which is preliminary data.</text>
</comment>
<proteinExistence type="predicted"/>
<dbReference type="Proteomes" id="UP000619355">
    <property type="component" value="Unassembled WGS sequence"/>
</dbReference>
<feature type="chain" id="PRO_5039401577" description="Lipoprotein" evidence="1">
    <location>
        <begin position="22"/>
        <end position="285"/>
    </location>
</feature>
<evidence type="ECO:0000256" key="1">
    <source>
        <dbReference type="SAM" id="SignalP"/>
    </source>
</evidence>
<feature type="signal peptide" evidence="1">
    <location>
        <begin position="1"/>
        <end position="21"/>
    </location>
</feature>
<keyword evidence="3" id="KW-1185">Reference proteome</keyword>
<reference evidence="3" key="1">
    <citation type="journal article" date="2019" name="Int. J. Syst. Evol. Microbiol.">
        <title>The Global Catalogue of Microorganisms (GCM) 10K type strain sequencing project: providing services to taxonomists for standard genome sequencing and annotation.</title>
        <authorList>
            <consortium name="The Broad Institute Genomics Platform"/>
            <consortium name="The Broad Institute Genome Sequencing Center for Infectious Disease"/>
            <person name="Wu L."/>
            <person name="Ma J."/>
        </authorList>
    </citation>
    <scope>NUCLEOTIDE SEQUENCE [LARGE SCALE GENOMIC DNA]</scope>
    <source>
        <strain evidence="3">JCM 4253</strain>
    </source>
</reference>
<evidence type="ECO:0000313" key="2">
    <source>
        <dbReference type="EMBL" id="GHG60686.1"/>
    </source>
</evidence>
<protein>
    <recommendedName>
        <fullName evidence="4">Lipoprotein</fullName>
    </recommendedName>
</protein>
<name>A0A919KCX0_9ACTN</name>
<dbReference type="EMBL" id="BNBF01000016">
    <property type="protein sequence ID" value="GHG60686.1"/>
    <property type="molecule type" value="Genomic_DNA"/>
</dbReference>
<dbReference type="AlphaFoldDB" id="A0A919KCX0"/>
<gene>
    <name evidence="2" type="ORF">GCM10018980_49320</name>
</gene>
<sequence>MRRRLAAEAVLTAVAVAVAVAGCGDGPRPDLVVKGTPPATPYAGPLYLPTRELTGHSPRATRLASGAAGRALECDGEIFEGAGPDGWSRSDGGATPEEGLDIAFDMFEPELPDHGYRVERAEPHRVLYSLDVGGRTKVAVVVAEDQKGRPGWGPETHASCDPAELPESFTATTDREIWTDRAGRRVAVAHLHSAPGAEHCAWQSAHFLALDDRTYARDPDGVLARDGLLRAPYRPRVRMPADARDTGYRHGDRRLWLTADRATAYIRTEHAVEAWPLVKEGVGCA</sequence>
<keyword evidence="1" id="KW-0732">Signal</keyword>
<evidence type="ECO:0000313" key="3">
    <source>
        <dbReference type="Proteomes" id="UP000619355"/>
    </source>
</evidence>
<organism evidence="2 3">
    <name type="scientific">Streptomyces capoamus</name>
    <dbReference type="NCBI Taxonomy" id="68183"/>
    <lineage>
        <taxon>Bacteria</taxon>
        <taxon>Bacillati</taxon>
        <taxon>Actinomycetota</taxon>
        <taxon>Actinomycetes</taxon>
        <taxon>Kitasatosporales</taxon>
        <taxon>Streptomycetaceae</taxon>
        <taxon>Streptomyces</taxon>
    </lineage>
</organism>
<dbReference type="RefSeq" id="WP_189984392.1">
    <property type="nucleotide sequence ID" value="NZ_BNBF01000016.1"/>
</dbReference>
<dbReference type="PROSITE" id="PS51257">
    <property type="entry name" value="PROKAR_LIPOPROTEIN"/>
    <property type="match status" value="1"/>
</dbReference>
<accession>A0A919KCX0</accession>
<evidence type="ECO:0008006" key="4">
    <source>
        <dbReference type="Google" id="ProtNLM"/>
    </source>
</evidence>